<sequence length="76" mass="8345">MGCSEIEFNVMMGVISFLFVFAFCPVMLLVYLYFVKRLTFVSIPRDQMGSEYGSSDEWKAGQGGGGGGFDDVPRVG</sequence>
<reference evidence="3 4" key="1">
    <citation type="submission" date="2023-04" db="EMBL/GenBank/DDBJ databases">
        <title>Colletotrichum tabacum stain YC1 causing leaf anthracnose on Nicotiana tabacum(L.) cv.</title>
        <authorList>
            <person name="Ji Z."/>
            <person name="Wang M."/>
            <person name="Zhang J."/>
            <person name="Wang N."/>
            <person name="Zhou Z."/>
        </authorList>
    </citation>
    <scope>NUCLEOTIDE SEQUENCE [LARGE SCALE GENOMIC DNA]</scope>
    <source>
        <strain evidence="3 4">YC1</strain>
    </source>
</reference>
<dbReference type="Proteomes" id="UP001327957">
    <property type="component" value="Unassembled WGS sequence"/>
</dbReference>
<evidence type="ECO:0008006" key="5">
    <source>
        <dbReference type="Google" id="ProtNLM"/>
    </source>
</evidence>
<dbReference type="EMBL" id="JASAOK010000046">
    <property type="protein sequence ID" value="KAK6211305.1"/>
    <property type="molecule type" value="Genomic_DNA"/>
</dbReference>
<proteinExistence type="predicted"/>
<feature type="transmembrane region" description="Helical" evidence="2">
    <location>
        <begin position="12"/>
        <end position="35"/>
    </location>
</feature>
<accession>A0AAV9T403</accession>
<gene>
    <name evidence="3" type="ORF">QIS74_10569</name>
</gene>
<evidence type="ECO:0000256" key="1">
    <source>
        <dbReference type="SAM" id="MobiDB-lite"/>
    </source>
</evidence>
<evidence type="ECO:0000313" key="4">
    <source>
        <dbReference type="Proteomes" id="UP001327957"/>
    </source>
</evidence>
<comment type="caution">
    <text evidence="3">The sequence shown here is derived from an EMBL/GenBank/DDBJ whole genome shotgun (WGS) entry which is preliminary data.</text>
</comment>
<protein>
    <recommendedName>
        <fullName evidence="5">Transmembrane protein</fullName>
    </recommendedName>
</protein>
<keyword evidence="2" id="KW-1133">Transmembrane helix</keyword>
<feature type="region of interest" description="Disordered" evidence="1">
    <location>
        <begin position="49"/>
        <end position="76"/>
    </location>
</feature>
<keyword evidence="4" id="KW-1185">Reference proteome</keyword>
<dbReference type="AlphaFoldDB" id="A0AAV9T403"/>
<evidence type="ECO:0000256" key="2">
    <source>
        <dbReference type="SAM" id="Phobius"/>
    </source>
</evidence>
<name>A0AAV9T403_9PEZI</name>
<keyword evidence="2" id="KW-0812">Transmembrane</keyword>
<keyword evidence="2" id="KW-0472">Membrane</keyword>
<evidence type="ECO:0000313" key="3">
    <source>
        <dbReference type="EMBL" id="KAK6211305.1"/>
    </source>
</evidence>
<organism evidence="3 4">
    <name type="scientific">Colletotrichum tabaci</name>
    <dbReference type="NCBI Taxonomy" id="1209068"/>
    <lineage>
        <taxon>Eukaryota</taxon>
        <taxon>Fungi</taxon>
        <taxon>Dikarya</taxon>
        <taxon>Ascomycota</taxon>
        <taxon>Pezizomycotina</taxon>
        <taxon>Sordariomycetes</taxon>
        <taxon>Hypocreomycetidae</taxon>
        <taxon>Glomerellales</taxon>
        <taxon>Glomerellaceae</taxon>
        <taxon>Colletotrichum</taxon>
        <taxon>Colletotrichum destructivum species complex</taxon>
    </lineage>
</organism>